<evidence type="ECO:0000256" key="1">
    <source>
        <dbReference type="SAM" id="MobiDB-lite"/>
    </source>
</evidence>
<dbReference type="Proteomes" id="UP000015104">
    <property type="component" value="Unassembled WGS sequence"/>
</dbReference>
<dbReference type="AlphaFoldDB" id="T1KV24"/>
<name>T1KV24_TETUR</name>
<reference evidence="3" key="1">
    <citation type="submission" date="2011-08" db="EMBL/GenBank/DDBJ databases">
        <authorList>
            <person name="Rombauts S."/>
        </authorList>
    </citation>
    <scope>NUCLEOTIDE SEQUENCE</scope>
    <source>
        <strain evidence="3">London</strain>
    </source>
</reference>
<dbReference type="EnsemblMetazoa" id="tetur22g02140.1">
    <property type="protein sequence ID" value="tetur22g02140.1"/>
    <property type="gene ID" value="tetur22g02140"/>
</dbReference>
<accession>T1KV24</accession>
<feature type="compositionally biased region" description="Basic and acidic residues" evidence="1">
    <location>
        <begin position="18"/>
        <end position="28"/>
    </location>
</feature>
<feature type="region of interest" description="Disordered" evidence="1">
    <location>
        <begin position="1"/>
        <end position="85"/>
    </location>
</feature>
<keyword evidence="3" id="KW-1185">Reference proteome</keyword>
<proteinExistence type="predicted"/>
<dbReference type="EMBL" id="CAEY01000589">
    <property type="status" value="NOT_ANNOTATED_CDS"/>
    <property type="molecule type" value="Genomic_DNA"/>
</dbReference>
<evidence type="ECO:0000313" key="3">
    <source>
        <dbReference type="Proteomes" id="UP000015104"/>
    </source>
</evidence>
<feature type="compositionally biased region" description="Pro residues" evidence="1">
    <location>
        <begin position="42"/>
        <end position="65"/>
    </location>
</feature>
<sequence>MDSEGHAIGSDTLQQKLLEPKLEGHPDHSPLQQHNQLDQSPPIQPSPYQPQPYLPPTHRPPPQPPTQTQLPPDHTSRGQAWQRTNNNMNITNYIYILDGRSPVAMDIINRCLQGHSRWNRPY</sequence>
<organism evidence="2 3">
    <name type="scientific">Tetranychus urticae</name>
    <name type="common">Two-spotted spider mite</name>
    <dbReference type="NCBI Taxonomy" id="32264"/>
    <lineage>
        <taxon>Eukaryota</taxon>
        <taxon>Metazoa</taxon>
        <taxon>Ecdysozoa</taxon>
        <taxon>Arthropoda</taxon>
        <taxon>Chelicerata</taxon>
        <taxon>Arachnida</taxon>
        <taxon>Acari</taxon>
        <taxon>Acariformes</taxon>
        <taxon>Trombidiformes</taxon>
        <taxon>Prostigmata</taxon>
        <taxon>Eleutherengona</taxon>
        <taxon>Raphignathae</taxon>
        <taxon>Tetranychoidea</taxon>
        <taxon>Tetranychidae</taxon>
        <taxon>Tetranychus</taxon>
    </lineage>
</organism>
<reference evidence="2" key="2">
    <citation type="submission" date="2015-06" db="UniProtKB">
        <authorList>
            <consortium name="EnsemblMetazoa"/>
        </authorList>
    </citation>
    <scope>IDENTIFICATION</scope>
</reference>
<evidence type="ECO:0000313" key="2">
    <source>
        <dbReference type="EnsemblMetazoa" id="tetur22g02140.1"/>
    </source>
</evidence>
<dbReference type="HOGENOM" id="CLU_2029645_0_0_1"/>
<protein>
    <submittedName>
        <fullName evidence="2">Uncharacterized protein</fullName>
    </submittedName>
</protein>